<evidence type="ECO:0000259" key="5">
    <source>
        <dbReference type="Pfam" id="PF21055"/>
    </source>
</evidence>
<dbReference type="AlphaFoldDB" id="A0A8S1HKY2"/>
<protein>
    <recommendedName>
        <fullName evidence="5">ZSWIM4-8 C-terminal domain-containing protein</fullName>
    </recommendedName>
</protein>
<dbReference type="Pfam" id="PF21055">
    <property type="entry name" value="ZSWIM4-8_C"/>
    <property type="match status" value="1"/>
</dbReference>
<organism evidence="6 7">
    <name type="scientific">Caenorhabditis auriculariae</name>
    <dbReference type="NCBI Taxonomy" id="2777116"/>
    <lineage>
        <taxon>Eukaryota</taxon>
        <taxon>Metazoa</taxon>
        <taxon>Ecdysozoa</taxon>
        <taxon>Nematoda</taxon>
        <taxon>Chromadorea</taxon>
        <taxon>Rhabditida</taxon>
        <taxon>Rhabditina</taxon>
        <taxon>Rhabditomorpha</taxon>
        <taxon>Rhabditoidea</taxon>
        <taxon>Rhabditidae</taxon>
        <taxon>Peloderinae</taxon>
        <taxon>Caenorhabditis</taxon>
    </lineage>
</organism>
<dbReference type="PANTHER" id="PTHR22619">
    <property type="entry name" value="ZINC FINGER SWIM DOMAIN CONTAINING PROTEIN 4, 5, 6"/>
    <property type="match status" value="1"/>
</dbReference>
<dbReference type="Proteomes" id="UP000835052">
    <property type="component" value="Unassembled WGS sequence"/>
</dbReference>
<dbReference type="GO" id="GO:0031462">
    <property type="term" value="C:Cul2-RING ubiquitin ligase complex"/>
    <property type="evidence" value="ECO:0007669"/>
    <property type="project" value="TreeGrafter"/>
</dbReference>
<dbReference type="GO" id="GO:0008270">
    <property type="term" value="F:zinc ion binding"/>
    <property type="evidence" value="ECO:0007669"/>
    <property type="project" value="UniProtKB-KW"/>
</dbReference>
<dbReference type="PANTHER" id="PTHR22619:SF1">
    <property type="entry name" value="ZINC FINGER SWIM DOMAIN-CONTAINING PROTEIN 8"/>
    <property type="match status" value="1"/>
</dbReference>
<feature type="region of interest" description="Disordered" evidence="4">
    <location>
        <begin position="15"/>
        <end position="45"/>
    </location>
</feature>
<accession>A0A8S1HKY2</accession>
<feature type="region of interest" description="Disordered" evidence="4">
    <location>
        <begin position="399"/>
        <end position="438"/>
    </location>
</feature>
<feature type="compositionally biased region" description="Basic and acidic residues" evidence="4">
    <location>
        <begin position="401"/>
        <end position="414"/>
    </location>
</feature>
<reference evidence="6" key="1">
    <citation type="submission" date="2020-10" db="EMBL/GenBank/DDBJ databases">
        <authorList>
            <person name="Kikuchi T."/>
        </authorList>
    </citation>
    <scope>NUCLEOTIDE SEQUENCE</scope>
    <source>
        <strain evidence="6">NKZ352</strain>
    </source>
</reference>
<keyword evidence="3" id="KW-0862">Zinc</keyword>
<evidence type="ECO:0000256" key="1">
    <source>
        <dbReference type="ARBA" id="ARBA00022723"/>
    </source>
</evidence>
<evidence type="ECO:0000313" key="7">
    <source>
        <dbReference type="Proteomes" id="UP000835052"/>
    </source>
</evidence>
<evidence type="ECO:0000256" key="4">
    <source>
        <dbReference type="SAM" id="MobiDB-lite"/>
    </source>
</evidence>
<dbReference type="EMBL" id="CAJGYM010000058">
    <property type="protein sequence ID" value="CAD6195692.1"/>
    <property type="molecule type" value="Genomic_DNA"/>
</dbReference>
<feature type="compositionally biased region" description="Low complexity" evidence="4">
    <location>
        <begin position="415"/>
        <end position="429"/>
    </location>
</feature>
<name>A0A8S1HKY2_9PELO</name>
<keyword evidence="2" id="KW-0863">Zinc-finger</keyword>
<evidence type="ECO:0000256" key="2">
    <source>
        <dbReference type="ARBA" id="ARBA00022771"/>
    </source>
</evidence>
<comment type="caution">
    <text evidence="6">The sequence shown here is derived from an EMBL/GenBank/DDBJ whole genome shotgun (WGS) entry which is preliminary data.</text>
</comment>
<feature type="compositionally biased region" description="Polar residues" evidence="4">
    <location>
        <begin position="27"/>
        <end position="45"/>
    </location>
</feature>
<sequence>MVVSRTRWETVAVNTFPPPMGARQGAQFESESTESGQESDLQTPQNCRPPNELHHAGDDVDDALASAFVPLDGLEAKFVKCEAFATYGYMSHAVAISLKLNQCLIDSLNEKSQEISKQIQRDWIPFPASCATPADSIASYASEMHAKCHNFLSVLEKILYMTHVLRAGGCHNELFKFIIDTLKQIKLYYYEDELVTLLQHQQFAVGPKELCQLRPLANHLIANGDGRLGDVPSVALAQYVSDALHLNYIQEDDEEANSTKTKKEVDEDLALQVSLTVLGATPTFTEICYPMHFEAVRRRKGDLAVMLFSKFKDSHEKLGLILDKLLDPSLHRMYSWHQSNAAYFLERDTNYCKFGQRGQRPKYPYQQSRCDESKDQVAMEQQMESLSFERPAPVAPRPIFRRAERMSDEGRESLRSTSSSESSAEAYRLPMPSTSQEGRRVVKMPLPEIMPVFSFNSLPFTGLTQTNSRTAQNQATNLSNEMPERRAYGGKRQKRRHYHALNANLSSTEANVHHMTELAKRVLSEAGGNQRGEAERMLLYWPSLGETAHKKLQLCAMIIGIYALGLHNRISPSWNTRTYSTSVSWIVGQAHEIGPMALEMIRETWTSHFTPTEVSVMADKASLSRDQAMVEQGARLALSVLPFAHSLAPQETLRALEQCRDHGSTPTEQALAAVETAADNNRNGVCAEVLFRVGRSWAEMSNEPEPPKIVQQPMPYQPYHQCHYYGQYENQQAVPVYYSSQNSAAQPPQQSLQPPANGPLMYLPVPQDMPNRLHQSHSAPQLGTPMSNLPQTAETPLNPKLLSAHRCGIRALESMQNTPDDRLQNVKFGSTPPFNEEISWLYQISRQLGLSHTLNFFNTVARTILSPFILHRFAIETLQMFPQRPICAPPNMHMQQPAVAQTFLHHVQQQINHQHHPRPSAASNGATKQVQSVCGVLRNLFIQNGFHQITGDLFERASEEYFYAVVHKMSHPRFSNGDMEEMCNLIQSAHEVFKWIPGPVGRHIFDDFIRVLKKQKSFKKEVAVKLNGFLGQLC</sequence>
<feature type="domain" description="ZSWIM4-8 C-terminal" evidence="5">
    <location>
        <begin position="801"/>
        <end position="1021"/>
    </location>
</feature>
<keyword evidence="1" id="KW-0479">Metal-binding</keyword>
<keyword evidence="7" id="KW-1185">Reference proteome</keyword>
<evidence type="ECO:0000313" key="6">
    <source>
        <dbReference type="EMBL" id="CAD6195692.1"/>
    </source>
</evidence>
<feature type="region of interest" description="Disordered" evidence="4">
    <location>
        <begin position="774"/>
        <end position="795"/>
    </location>
</feature>
<evidence type="ECO:0000256" key="3">
    <source>
        <dbReference type="ARBA" id="ARBA00022833"/>
    </source>
</evidence>
<dbReference type="InterPro" id="IPR048370">
    <property type="entry name" value="ZSWIM4-8_C"/>
</dbReference>
<gene>
    <name evidence="6" type="ORF">CAUJ_LOCUS11611</name>
</gene>
<feature type="compositionally biased region" description="Polar residues" evidence="4">
    <location>
        <begin position="776"/>
        <end position="795"/>
    </location>
</feature>
<dbReference type="OrthoDB" id="10013584at2759"/>
<proteinExistence type="predicted"/>